<proteinExistence type="predicted"/>
<accession>A0AAE0LNJ7</accession>
<evidence type="ECO:0000313" key="3">
    <source>
        <dbReference type="Proteomes" id="UP001278766"/>
    </source>
</evidence>
<feature type="compositionally biased region" description="Basic and acidic residues" evidence="1">
    <location>
        <begin position="192"/>
        <end position="201"/>
    </location>
</feature>
<dbReference type="Proteomes" id="UP001278766">
    <property type="component" value="Unassembled WGS sequence"/>
</dbReference>
<dbReference type="RefSeq" id="XP_062654999.1">
    <property type="nucleotide sequence ID" value="XM_062799925.1"/>
</dbReference>
<comment type="caution">
    <text evidence="2">The sequence shown here is derived from an EMBL/GenBank/DDBJ whole genome shotgun (WGS) entry which is preliminary data.</text>
</comment>
<sequence>MTSTPVGEYPCLSERLSPTGSPCPGPRRRQILVSGLTEHDCRCLLWIHGGAPFQPVRSFNYFCLSCHVRNRLKKNTQALDPSKEPVCPAICLLRHSLHHQIPSVEREPRALGWRSGGLQWPQWLHGNSGLCVAGPVGSCMLALNPAASQSLRPRPPSLCPIMPNRPRRSHQRQLNPSRQERRGKTVRNAQNRHAEGDLAST</sequence>
<keyword evidence="3" id="KW-1185">Reference proteome</keyword>
<evidence type="ECO:0000313" key="2">
    <source>
        <dbReference type="EMBL" id="KAK3291485.1"/>
    </source>
</evidence>
<reference evidence="2" key="2">
    <citation type="submission" date="2023-06" db="EMBL/GenBank/DDBJ databases">
        <authorList>
            <consortium name="Lawrence Berkeley National Laboratory"/>
            <person name="Haridas S."/>
            <person name="Hensen N."/>
            <person name="Bonometti L."/>
            <person name="Westerberg I."/>
            <person name="Brannstrom I.O."/>
            <person name="Guillou S."/>
            <person name="Cros-Aarteil S."/>
            <person name="Calhoun S."/>
            <person name="Kuo A."/>
            <person name="Mondo S."/>
            <person name="Pangilinan J."/>
            <person name="Riley R."/>
            <person name="Labutti K."/>
            <person name="Andreopoulos B."/>
            <person name="Lipzen A."/>
            <person name="Chen C."/>
            <person name="Yanf M."/>
            <person name="Daum C."/>
            <person name="Ng V."/>
            <person name="Clum A."/>
            <person name="Steindorff A."/>
            <person name="Ohm R."/>
            <person name="Martin F."/>
            <person name="Silar P."/>
            <person name="Natvig D."/>
            <person name="Lalanne C."/>
            <person name="Gautier V."/>
            <person name="Ament-Velasquez S.L."/>
            <person name="Kruys A."/>
            <person name="Hutchinson M.I."/>
            <person name="Powell A.J."/>
            <person name="Barry K."/>
            <person name="Miller A.N."/>
            <person name="Grigoriev I.V."/>
            <person name="Debuchy R."/>
            <person name="Gladieux P."/>
            <person name="Thoren M.H."/>
            <person name="Johannesson H."/>
        </authorList>
    </citation>
    <scope>NUCLEOTIDE SEQUENCE</scope>
    <source>
        <strain evidence="2">CBS 168.71</strain>
    </source>
</reference>
<reference evidence="2" key="1">
    <citation type="journal article" date="2023" name="Mol. Phylogenet. Evol.">
        <title>Genome-scale phylogeny and comparative genomics of the fungal order Sordariales.</title>
        <authorList>
            <person name="Hensen N."/>
            <person name="Bonometti L."/>
            <person name="Westerberg I."/>
            <person name="Brannstrom I.O."/>
            <person name="Guillou S."/>
            <person name="Cros-Aarteil S."/>
            <person name="Calhoun S."/>
            <person name="Haridas S."/>
            <person name="Kuo A."/>
            <person name="Mondo S."/>
            <person name="Pangilinan J."/>
            <person name="Riley R."/>
            <person name="LaButti K."/>
            <person name="Andreopoulos B."/>
            <person name="Lipzen A."/>
            <person name="Chen C."/>
            <person name="Yan M."/>
            <person name="Daum C."/>
            <person name="Ng V."/>
            <person name="Clum A."/>
            <person name="Steindorff A."/>
            <person name="Ohm R.A."/>
            <person name="Martin F."/>
            <person name="Silar P."/>
            <person name="Natvig D.O."/>
            <person name="Lalanne C."/>
            <person name="Gautier V."/>
            <person name="Ament-Velasquez S.L."/>
            <person name="Kruys A."/>
            <person name="Hutchinson M.I."/>
            <person name="Powell A.J."/>
            <person name="Barry K."/>
            <person name="Miller A.N."/>
            <person name="Grigoriev I.V."/>
            <person name="Debuchy R."/>
            <person name="Gladieux P."/>
            <person name="Hiltunen Thoren M."/>
            <person name="Johannesson H."/>
        </authorList>
    </citation>
    <scope>NUCLEOTIDE SEQUENCE</scope>
    <source>
        <strain evidence="2">CBS 168.71</strain>
    </source>
</reference>
<dbReference type="GeneID" id="87836873"/>
<dbReference type="AlphaFoldDB" id="A0AAE0LNJ7"/>
<protein>
    <submittedName>
        <fullName evidence="2">Uncharacterized protein</fullName>
    </submittedName>
</protein>
<gene>
    <name evidence="2" type="ORF">B0H64DRAFT_246674</name>
</gene>
<feature type="region of interest" description="Disordered" evidence="1">
    <location>
        <begin position="149"/>
        <end position="201"/>
    </location>
</feature>
<organism evidence="2 3">
    <name type="scientific">Chaetomium fimeti</name>
    <dbReference type="NCBI Taxonomy" id="1854472"/>
    <lineage>
        <taxon>Eukaryota</taxon>
        <taxon>Fungi</taxon>
        <taxon>Dikarya</taxon>
        <taxon>Ascomycota</taxon>
        <taxon>Pezizomycotina</taxon>
        <taxon>Sordariomycetes</taxon>
        <taxon>Sordariomycetidae</taxon>
        <taxon>Sordariales</taxon>
        <taxon>Chaetomiaceae</taxon>
        <taxon>Chaetomium</taxon>
    </lineage>
</organism>
<evidence type="ECO:0000256" key="1">
    <source>
        <dbReference type="SAM" id="MobiDB-lite"/>
    </source>
</evidence>
<dbReference type="EMBL" id="JAUEPN010000009">
    <property type="protein sequence ID" value="KAK3291485.1"/>
    <property type="molecule type" value="Genomic_DNA"/>
</dbReference>
<name>A0AAE0LNJ7_9PEZI</name>